<comment type="cofactor">
    <cofactor evidence="3">
        <name>Ca(2+)</name>
        <dbReference type="ChEBI" id="CHEBI:29108"/>
    </cofactor>
    <text evidence="3">Binds 1 Ca(2+) ion per subunit.</text>
</comment>
<sequence length="147" mass="16147">LLSSPGSPGLFSAYNLQKSHFPVTPGVFMANGKLPRKFTPGLEGSTVGNLTAHGCYSGWDGSGTSKASMDRCCLLRACCYAKLVARRCRFGRIQPLSVPQAGMPTCRFGTRCQRGACRCEQAAWLCRMHSQRLLQRRRKCRGRAGRC</sequence>
<dbReference type="Proteomes" id="UP000525205">
    <property type="component" value="Unassembled WGS sequence"/>
</dbReference>
<dbReference type="GO" id="GO:0016042">
    <property type="term" value="P:lipid catabolic process"/>
    <property type="evidence" value="ECO:0007669"/>
    <property type="project" value="InterPro"/>
</dbReference>
<evidence type="ECO:0000259" key="6">
    <source>
        <dbReference type="SMART" id="SM00085"/>
    </source>
</evidence>
<dbReference type="EMBL" id="VWPP01000563">
    <property type="protein sequence ID" value="NXE82132.1"/>
    <property type="molecule type" value="Genomic_DNA"/>
</dbReference>
<evidence type="ECO:0000256" key="2">
    <source>
        <dbReference type="ARBA" id="ARBA00022525"/>
    </source>
</evidence>
<gene>
    <name evidence="7" type="primary">Pa2bt</name>
    <name evidence="7" type="ORF">COCCOC_R15466</name>
</gene>
<keyword evidence="2" id="KW-0964">Secreted</keyword>
<feature type="disulfide bond" evidence="4">
    <location>
        <begin position="79"/>
        <end position="119"/>
    </location>
</feature>
<dbReference type="GO" id="GO:0050482">
    <property type="term" value="P:arachidonate secretion"/>
    <property type="evidence" value="ECO:0007669"/>
    <property type="project" value="InterPro"/>
</dbReference>
<dbReference type="SUPFAM" id="SSF48619">
    <property type="entry name" value="Phospholipase A2, PLA2"/>
    <property type="match status" value="1"/>
</dbReference>
<feature type="binding site" evidence="3">
    <location>
        <position position="58"/>
    </location>
    <ligand>
        <name>Ca(2+)</name>
        <dbReference type="ChEBI" id="CHEBI:29108"/>
    </ligand>
</feature>
<accession>A0A7K8PSY8</accession>
<feature type="binding site" evidence="3">
    <location>
        <position position="56"/>
    </location>
    <ligand>
        <name>Ca(2+)</name>
        <dbReference type="ChEBI" id="CHEBI:29108"/>
    </ligand>
</feature>
<feature type="disulfide bond" evidence="4">
    <location>
        <begin position="106"/>
        <end position="117"/>
    </location>
</feature>
<proteinExistence type="inferred from homology"/>
<reference evidence="7 8" key="1">
    <citation type="submission" date="2019-09" db="EMBL/GenBank/DDBJ databases">
        <title>Bird 10,000 Genomes (B10K) Project - Family phase.</title>
        <authorList>
            <person name="Zhang G."/>
        </authorList>
    </citation>
    <scope>NUCLEOTIDE SEQUENCE [LARGE SCALE GENOMIC DNA]</scope>
    <source>
        <strain evidence="7">B10K-CU-031-03</strain>
        <tissue evidence="7">Muscle</tissue>
    </source>
</reference>
<feature type="domain" description="Phospholipase A2-like central" evidence="6">
    <location>
        <begin position="32"/>
        <end position="141"/>
    </location>
</feature>
<dbReference type="Pfam" id="PF00068">
    <property type="entry name" value="Phospholip_A2_1"/>
    <property type="match status" value="1"/>
</dbReference>
<protein>
    <submittedName>
        <fullName evidence="7">PA2BT phospholipase</fullName>
    </submittedName>
</protein>
<organism evidence="7 8">
    <name type="scientific">Cochlearius cochlearius</name>
    <name type="common">Boat-billed heron</name>
    <dbReference type="NCBI Taxonomy" id="110676"/>
    <lineage>
        <taxon>Eukaryota</taxon>
        <taxon>Metazoa</taxon>
        <taxon>Chordata</taxon>
        <taxon>Craniata</taxon>
        <taxon>Vertebrata</taxon>
        <taxon>Euteleostomi</taxon>
        <taxon>Archelosauria</taxon>
        <taxon>Archosauria</taxon>
        <taxon>Dinosauria</taxon>
        <taxon>Saurischia</taxon>
        <taxon>Theropoda</taxon>
        <taxon>Coelurosauria</taxon>
        <taxon>Aves</taxon>
        <taxon>Neognathae</taxon>
        <taxon>Neoaves</taxon>
        <taxon>Aequornithes</taxon>
        <taxon>Pelecaniformes</taxon>
        <taxon>Ardeidae</taxon>
        <taxon>Cochlearius</taxon>
    </lineage>
</organism>
<dbReference type="GO" id="GO:0005576">
    <property type="term" value="C:extracellular region"/>
    <property type="evidence" value="ECO:0007669"/>
    <property type="project" value="UniProtKB-SubCell"/>
</dbReference>
<dbReference type="InterPro" id="IPR001211">
    <property type="entry name" value="PLA2"/>
</dbReference>
<keyword evidence="8" id="KW-1185">Reference proteome</keyword>
<dbReference type="GO" id="GO:0006644">
    <property type="term" value="P:phospholipid metabolic process"/>
    <property type="evidence" value="ECO:0007669"/>
    <property type="project" value="InterPro"/>
</dbReference>
<dbReference type="GO" id="GO:0005509">
    <property type="term" value="F:calcium ion binding"/>
    <property type="evidence" value="ECO:0007669"/>
    <property type="project" value="InterPro"/>
</dbReference>
<dbReference type="GO" id="GO:0004623">
    <property type="term" value="F:phospholipase A2 activity"/>
    <property type="evidence" value="ECO:0007669"/>
    <property type="project" value="InterPro"/>
</dbReference>
<feature type="non-terminal residue" evidence="7">
    <location>
        <position position="1"/>
    </location>
</feature>
<dbReference type="PRINTS" id="PR00389">
    <property type="entry name" value="PHPHLIPASEA2"/>
</dbReference>
<dbReference type="InterPro" id="IPR036444">
    <property type="entry name" value="PLipase_A2_dom_sf"/>
</dbReference>
<comment type="subcellular location">
    <subcellularLocation>
        <location evidence="1">Secreted</location>
    </subcellularLocation>
</comment>
<dbReference type="SMART" id="SM00085">
    <property type="entry name" value="PA2c"/>
    <property type="match status" value="1"/>
</dbReference>
<evidence type="ECO:0000256" key="4">
    <source>
        <dbReference type="PIRSR" id="PIRSR601211-3"/>
    </source>
</evidence>
<evidence type="ECO:0000313" key="8">
    <source>
        <dbReference type="Proteomes" id="UP000525205"/>
    </source>
</evidence>
<feature type="non-terminal residue" evidence="7">
    <location>
        <position position="147"/>
    </location>
</feature>
<comment type="caution">
    <text evidence="7">The sequence shown here is derived from an EMBL/GenBank/DDBJ whole genome shotgun (WGS) entry which is preliminary data.</text>
</comment>
<comment type="similarity">
    <text evidence="5">Belongs to the phospholipase A2 family.</text>
</comment>
<dbReference type="AlphaFoldDB" id="A0A7K8PSY8"/>
<dbReference type="Gene3D" id="1.20.90.10">
    <property type="entry name" value="Phospholipase A2 domain"/>
    <property type="match status" value="1"/>
</dbReference>
<dbReference type="InterPro" id="IPR016090">
    <property type="entry name" value="PLA2-like_dom"/>
</dbReference>
<evidence type="ECO:0000256" key="1">
    <source>
        <dbReference type="ARBA" id="ARBA00004613"/>
    </source>
</evidence>
<keyword evidence="3" id="KW-0479">Metal-binding</keyword>
<keyword evidence="3" id="KW-0106">Calcium</keyword>
<evidence type="ECO:0000256" key="5">
    <source>
        <dbReference type="RuleBase" id="RU003654"/>
    </source>
</evidence>
<keyword evidence="4" id="KW-1015">Disulfide bond</keyword>
<evidence type="ECO:0000256" key="3">
    <source>
        <dbReference type="PIRSR" id="PIRSR601211-2"/>
    </source>
</evidence>
<evidence type="ECO:0000313" key="7">
    <source>
        <dbReference type="EMBL" id="NXE82132.1"/>
    </source>
</evidence>
<feature type="disulfide bond" evidence="4">
    <location>
        <begin position="88"/>
        <end position="112"/>
    </location>
</feature>
<name>A0A7K8PSY8_COCCO</name>
<feature type="disulfide bond" evidence="4">
    <location>
        <begin position="72"/>
        <end position="126"/>
    </location>
</feature>